<sequence length="89" mass="10407">MTITHTLPHLDNTPSDLPMHPMLKRVVAYHQIDEKRWIAVLELHNEDHPYSTHLVYDNGECLSGTYHKDVVAAHETAFQRWDDYIEQGL</sequence>
<comment type="caution">
    <text evidence="1">The sequence shown here is derived from an EMBL/GenBank/DDBJ whole genome shotgun (WGS) entry which is preliminary data.</text>
</comment>
<accession>A0A5E8GUG2</accession>
<dbReference type="Proteomes" id="UP000004703">
    <property type="component" value="Chromosome"/>
</dbReference>
<dbReference type="AlphaFoldDB" id="A0A5E8GUG2"/>
<evidence type="ECO:0000313" key="1">
    <source>
        <dbReference type="EMBL" id="EEE42838.2"/>
    </source>
</evidence>
<organism evidence="1 2">
    <name type="scientific">Roseibium alexandrii (strain DSM 17067 / NCIMB 14079 / DFL-11)</name>
    <name type="common">Labrenzia alexandrii</name>
    <dbReference type="NCBI Taxonomy" id="244592"/>
    <lineage>
        <taxon>Bacteria</taxon>
        <taxon>Pseudomonadati</taxon>
        <taxon>Pseudomonadota</taxon>
        <taxon>Alphaproteobacteria</taxon>
        <taxon>Hyphomicrobiales</taxon>
        <taxon>Stappiaceae</taxon>
        <taxon>Roseibium</taxon>
    </lineage>
</organism>
<proteinExistence type="predicted"/>
<dbReference type="RefSeq" id="WP_134852924.1">
    <property type="nucleotide sequence ID" value="NZ_CM011002.1"/>
</dbReference>
<protein>
    <submittedName>
        <fullName evidence="1">Uncharacterized protein</fullName>
    </submittedName>
</protein>
<dbReference type="EMBL" id="ACCU02000003">
    <property type="protein sequence ID" value="EEE42838.2"/>
    <property type="molecule type" value="Genomic_DNA"/>
</dbReference>
<reference evidence="1 2" key="2">
    <citation type="submission" date="2013-04" db="EMBL/GenBank/DDBJ databases">
        <authorList>
            <person name="Fiebig A."/>
            <person name="Pradella S."/>
            <person name="Wagner-Doebler I."/>
        </authorList>
    </citation>
    <scope>NUCLEOTIDE SEQUENCE [LARGE SCALE GENOMIC DNA]</scope>
    <source>
        <strain evidence="2">DSM 17067 / NCIMB 14079 / DFL-11</strain>
    </source>
</reference>
<reference evidence="1 2" key="1">
    <citation type="submission" date="2008-01" db="EMBL/GenBank/DDBJ databases">
        <authorList>
            <person name="Wagner-Dobler I."/>
            <person name="Ferriera S."/>
            <person name="Johnson J."/>
            <person name="Kravitz S."/>
            <person name="Beeson K."/>
            <person name="Sutton G."/>
            <person name="Rogers Y.-H."/>
            <person name="Friedman R."/>
            <person name="Frazier M."/>
            <person name="Venter J.C."/>
        </authorList>
    </citation>
    <scope>NUCLEOTIDE SEQUENCE [LARGE SCALE GENOMIC DNA]</scope>
    <source>
        <strain evidence="2">DSM 17067 / NCIMB 14079 / DFL-11</strain>
    </source>
</reference>
<name>A0A5E8GUG2_ROSAD</name>
<gene>
    <name evidence="1" type="ORF">SADFL11_PLAS10</name>
</gene>
<evidence type="ECO:0000313" key="2">
    <source>
        <dbReference type="Proteomes" id="UP000004703"/>
    </source>
</evidence>